<gene>
    <name evidence="1" type="ORF">Cboi01_000612400</name>
</gene>
<sequence>MPANANPTDELAARFTSWRTIIRSLIVYLKEIVSVNEEVVRQHIRLHHAITFPFIAQGLDGELYQPVRVSGNGNNTNNNNPSAIHNPLQSVTSSNINHIGINSVSNTLDDINIISTNNKKISSSSSANNNNNTGSIPLNDDFSLAQKFFLPLGNGSIQDLPTILYQYHSNSALLASNTVKELNQQVIPRLEDLRRDLLVKIKEIKGLQSDFKTNVIKDLQQTKNELNIYINSIELAKSNPSNLNPKNDPYLLKLNLERSIRKQLTEENYLHEAFINLQSSGKELEKLKIVLMV</sequence>
<dbReference type="Proteomes" id="UP001165101">
    <property type="component" value="Unassembled WGS sequence"/>
</dbReference>
<comment type="caution">
    <text evidence="1">The sequence shown here is derived from an EMBL/GenBank/DDBJ whole genome shotgun (WGS) entry which is preliminary data.</text>
</comment>
<accession>A0ACB5U6F5</accession>
<name>A0ACB5U6F5_CANBO</name>
<protein>
    <submittedName>
        <fullName evidence="1">Unnamed protein product</fullName>
    </submittedName>
</protein>
<proteinExistence type="predicted"/>
<organism evidence="1 2">
    <name type="scientific">Candida boidinii</name>
    <name type="common">Yeast</name>
    <dbReference type="NCBI Taxonomy" id="5477"/>
    <lineage>
        <taxon>Eukaryota</taxon>
        <taxon>Fungi</taxon>
        <taxon>Dikarya</taxon>
        <taxon>Ascomycota</taxon>
        <taxon>Saccharomycotina</taxon>
        <taxon>Pichiomycetes</taxon>
        <taxon>Pichiales</taxon>
        <taxon>Pichiaceae</taxon>
        <taxon>Ogataea</taxon>
        <taxon>Ogataea/Candida clade</taxon>
    </lineage>
</organism>
<reference evidence="1" key="1">
    <citation type="submission" date="2023-04" db="EMBL/GenBank/DDBJ databases">
        <title>Candida boidinii NBRC 1967.</title>
        <authorList>
            <person name="Ichikawa N."/>
            <person name="Sato H."/>
            <person name="Tonouchi N."/>
        </authorList>
    </citation>
    <scope>NUCLEOTIDE SEQUENCE</scope>
    <source>
        <strain evidence="1">NBRC 1967</strain>
    </source>
</reference>
<evidence type="ECO:0000313" key="2">
    <source>
        <dbReference type="Proteomes" id="UP001165101"/>
    </source>
</evidence>
<keyword evidence="2" id="KW-1185">Reference proteome</keyword>
<dbReference type="EMBL" id="BSXV01005579">
    <property type="protein sequence ID" value="GMF02507.1"/>
    <property type="molecule type" value="Genomic_DNA"/>
</dbReference>
<evidence type="ECO:0000313" key="1">
    <source>
        <dbReference type="EMBL" id="GMF02507.1"/>
    </source>
</evidence>